<dbReference type="GO" id="GO:0008519">
    <property type="term" value="F:ammonium channel activity"/>
    <property type="evidence" value="ECO:0007669"/>
    <property type="project" value="InterPro"/>
</dbReference>
<dbReference type="RefSeq" id="WP_146263079.1">
    <property type="nucleotide sequence ID" value="NZ_SELG01000041.1"/>
</dbReference>
<dbReference type="InterPro" id="IPR018047">
    <property type="entry name" value="Ammonium_transpt_CS"/>
</dbReference>
<evidence type="ECO:0000256" key="2">
    <source>
        <dbReference type="ARBA" id="ARBA00005887"/>
    </source>
</evidence>
<feature type="transmembrane region" description="Helical" evidence="8">
    <location>
        <begin position="230"/>
        <end position="254"/>
    </location>
</feature>
<feature type="transmembrane region" description="Helical" evidence="8">
    <location>
        <begin position="12"/>
        <end position="35"/>
    </location>
</feature>
<keyword evidence="3 8" id="KW-0813">Transport</keyword>
<evidence type="ECO:0000313" key="11">
    <source>
        <dbReference type="Proteomes" id="UP000319499"/>
    </source>
</evidence>
<feature type="transmembrane region" description="Helical" evidence="8">
    <location>
        <begin position="100"/>
        <end position="120"/>
    </location>
</feature>
<dbReference type="PANTHER" id="PTHR43029:SF10">
    <property type="entry name" value="AMMONIUM TRANSPORTER MEP2"/>
    <property type="match status" value="1"/>
</dbReference>
<comment type="similarity">
    <text evidence="2 8">Belongs to the ammonia transporter channel (TC 1.A.11.2) family.</text>
</comment>
<dbReference type="SUPFAM" id="SSF111352">
    <property type="entry name" value="Ammonium transporter"/>
    <property type="match status" value="1"/>
</dbReference>
<dbReference type="InterPro" id="IPR029020">
    <property type="entry name" value="Ammonium/urea_transptr"/>
</dbReference>
<comment type="subcellular location">
    <subcellularLocation>
        <location evidence="8">Cell membrane</location>
        <topology evidence="8">Multi-pass membrane protein</topology>
    </subcellularLocation>
    <subcellularLocation>
        <location evidence="1">Membrane</location>
        <topology evidence="1">Multi-pass membrane protein</topology>
    </subcellularLocation>
</comment>
<feature type="transmembrane region" description="Helical" evidence="8">
    <location>
        <begin position="261"/>
        <end position="282"/>
    </location>
</feature>
<keyword evidence="11" id="KW-1185">Reference proteome</keyword>
<evidence type="ECO:0000259" key="9">
    <source>
        <dbReference type="Pfam" id="PF00909"/>
    </source>
</evidence>
<proteinExistence type="inferred from homology"/>
<evidence type="ECO:0000256" key="3">
    <source>
        <dbReference type="ARBA" id="ARBA00022448"/>
    </source>
</evidence>
<feature type="transmembrane region" description="Helical" evidence="8">
    <location>
        <begin position="132"/>
        <end position="154"/>
    </location>
</feature>
<evidence type="ECO:0000256" key="4">
    <source>
        <dbReference type="ARBA" id="ARBA00022692"/>
    </source>
</evidence>
<comment type="caution">
    <text evidence="10">The sequence shown here is derived from an EMBL/GenBank/DDBJ whole genome shotgun (WGS) entry which is preliminary data.</text>
</comment>
<dbReference type="OrthoDB" id="9814202at2"/>
<evidence type="ECO:0000313" key="10">
    <source>
        <dbReference type="EMBL" id="TWP26661.1"/>
    </source>
</evidence>
<accession>A0A563D9R3</accession>
<feature type="transmembrane region" description="Helical" evidence="8">
    <location>
        <begin position="313"/>
        <end position="337"/>
    </location>
</feature>
<evidence type="ECO:0000256" key="1">
    <source>
        <dbReference type="ARBA" id="ARBA00004141"/>
    </source>
</evidence>
<feature type="transmembrane region" description="Helical" evidence="8">
    <location>
        <begin position="166"/>
        <end position="187"/>
    </location>
</feature>
<reference evidence="10 11" key="1">
    <citation type="submission" date="2019-02" db="EMBL/GenBank/DDBJ databases">
        <title>Apibacter muscae sp. nov.: a novel member of the house fly microbiota.</title>
        <authorList>
            <person name="Park R."/>
        </authorList>
    </citation>
    <scope>NUCLEOTIDE SEQUENCE [LARGE SCALE GENOMIC DNA]</scope>
    <source>
        <strain evidence="10 11">AL1</strain>
    </source>
</reference>
<dbReference type="Pfam" id="PF00909">
    <property type="entry name" value="Ammonium_transp"/>
    <property type="match status" value="1"/>
</dbReference>
<keyword evidence="4 8" id="KW-0812">Transmembrane</keyword>
<dbReference type="Proteomes" id="UP000319499">
    <property type="component" value="Unassembled WGS sequence"/>
</dbReference>
<dbReference type="PANTHER" id="PTHR43029">
    <property type="entry name" value="AMMONIUM TRANSPORTER MEP2"/>
    <property type="match status" value="1"/>
</dbReference>
<dbReference type="EMBL" id="SELH01000025">
    <property type="protein sequence ID" value="TWP26661.1"/>
    <property type="molecule type" value="Genomic_DNA"/>
</dbReference>
<evidence type="ECO:0000256" key="8">
    <source>
        <dbReference type="RuleBase" id="RU362002"/>
    </source>
</evidence>
<feature type="transmembrane region" description="Helical" evidence="8">
    <location>
        <begin position="349"/>
        <end position="371"/>
    </location>
</feature>
<keyword evidence="7 8" id="KW-0924">Ammonia transport</keyword>
<name>A0A563D9R3_9FLAO</name>
<dbReference type="InterPro" id="IPR024041">
    <property type="entry name" value="NH4_transpt_AmtB-like_dom"/>
</dbReference>
<keyword evidence="6 8" id="KW-0472">Membrane</keyword>
<protein>
    <recommendedName>
        <fullName evidence="8">Ammonium transporter</fullName>
    </recommendedName>
</protein>
<dbReference type="GO" id="GO:0005886">
    <property type="term" value="C:plasma membrane"/>
    <property type="evidence" value="ECO:0007669"/>
    <property type="project" value="UniProtKB-SubCell"/>
</dbReference>
<gene>
    <name evidence="10" type="ORF">ETU09_08845</name>
</gene>
<feature type="domain" description="Ammonium transporter AmtB-like" evidence="9">
    <location>
        <begin position="13"/>
        <end position="394"/>
    </location>
</feature>
<dbReference type="Gene3D" id="1.10.3430.10">
    <property type="entry name" value="Ammonium transporter AmtB like domains"/>
    <property type="match status" value="1"/>
</dbReference>
<dbReference type="AlphaFoldDB" id="A0A563D9R3"/>
<dbReference type="PROSITE" id="PS01219">
    <property type="entry name" value="AMMONIUM_TRANSP"/>
    <property type="match status" value="1"/>
</dbReference>
<evidence type="ECO:0000256" key="5">
    <source>
        <dbReference type="ARBA" id="ARBA00022989"/>
    </source>
</evidence>
<evidence type="ECO:0000256" key="7">
    <source>
        <dbReference type="ARBA" id="ARBA00023177"/>
    </source>
</evidence>
<feature type="transmembrane region" description="Helical" evidence="8">
    <location>
        <begin position="199"/>
        <end position="218"/>
    </location>
</feature>
<sequence length="406" mass="43891">MNIDVINNGNVSFMVLTTVLVFLMIPGLAFFYGGLVPKKNSLTMMMYTFISMGIVTILWTFGGFSLVFGKDIGGVVGSPTEYFMLHGVDFNVNPRYGSSIPFLMFFMYQLMFAIITAPLMTGAIASRITIMGWVKVLILWMILIYFPVAHWIWGGGFLSKWGFVDFAGGTVIHATAGFSALVGVLFFGKRYYKTSEDYGNINLVILGAAILLFGWFGFNSGGALVSGEHAAIAFTNTGIAAGFSTIVWVIICYLRDKKFSFIELTTGAVAGLATITPCSGYVSPQSSVLIGIIAAFVCYGCLQLSIKLKLDDALGVWGVHGMGGVTGSILVGIFAASNLDGVSGGFHQFIIQLLGVSIVIVYSCIVCWAIFKICDLTGSIRVPKDVQEKGLDQKYMTEIVDFKSSN</sequence>
<feature type="transmembrane region" description="Helical" evidence="8">
    <location>
        <begin position="288"/>
        <end position="306"/>
    </location>
</feature>
<dbReference type="NCBIfam" id="TIGR00836">
    <property type="entry name" value="amt"/>
    <property type="match status" value="1"/>
</dbReference>
<organism evidence="10 11">
    <name type="scientific">Apibacter muscae</name>
    <dbReference type="NCBI Taxonomy" id="2509004"/>
    <lineage>
        <taxon>Bacteria</taxon>
        <taxon>Pseudomonadati</taxon>
        <taxon>Bacteroidota</taxon>
        <taxon>Flavobacteriia</taxon>
        <taxon>Flavobacteriales</taxon>
        <taxon>Weeksellaceae</taxon>
        <taxon>Apibacter</taxon>
    </lineage>
</organism>
<evidence type="ECO:0000256" key="6">
    <source>
        <dbReference type="ARBA" id="ARBA00023136"/>
    </source>
</evidence>
<keyword evidence="5 8" id="KW-1133">Transmembrane helix</keyword>
<feature type="transmembrane region" description="Helical" evidence="8">
    <location>
        <begin position="47"/>
        <end position="68"/>
    </location>
</feature>
<dbReference type="InterPro" id="IPR001905">
    <property type="entry name" value="Ammonium_transpt"/>
</dbReference>